<sequence length="234" mass="25745">MHRSSSRKLILGVMAKYWASGRVKTRLGAAIGMRHAADVHRAFCQHLATQLAAVAEERSFVITPRDRQADFAALLPSGWGIGFQADGDLGCRMKAWFKQATEPDVDRVLIGADCPLLDGAVVDRAGELLGEHDVVLGPAIDGGYYLIGLRGPWRDVYQGLMDEMPWSSDSVFDLTCRRAEQAGLRLATLPPMEDVDTIKELERLLIQLKACSGETRHPSLYRTVEQAVSQRGLA</sequence>
<keyword evidence="1" id="KW-0548">Nucleotidyltransferase</keyword>
<dbReference type="Proteomes" id="UP000319004">
    <property type="component" value="Chromosome"/>
</dbReference>
<dbReference type="AlphaFoldDB" id="A0A518I0L6"/>
<dbReference type="OrthoDB" id="9810303at2"/>
<accession>A0A518I0L6</accession>
<dbReference type="PANTHER" id="PTHR36529">
    <property type="entry name" value="SLL1095 PROTEIN"/>
    <property type="match status" value="1"/>
</dbReference>
<keyword evidence="1" id="KW-0808">Transferase</keyword>
<dbReference type="RefSeq" id="WP_145390850.1">
    <property type="nucleotide sequence ID" value="NZ_CP037423.1"/>
</dbReference>
<keyword evidence="2" id="KW-1185">Reference proteome</keyword>
<dbReference type="Pfam" id="PF09837">
    <property type="entry name" value="DUF2064"/>
    <property type="match status" value="1"/>
</dbReference>
<proteinExistence type="predicted"/>
<dbReference type="GO" id="GO:0043814">
    <property type="term" value="F:phospholactate guanylyltransferase activity"/>
    <property type="evidence" value="ECO:0007669"/>
    <property type="project" value="UniProtKB-EC"/>
</dbReference>
<dbReference type="Gene3D" id="3.90.550.10">
    <property type="entry name" value="Spore Coat Polysaccharide Biosynthesis Protein SpsA, Chain A"/>
    <property type="match status" value="1"/>
</dbReference>
<dbReference type="SUPFAM" id="SSF53448">
    <property type="entry name" value="Nucleotide-diphospho-sugar transferases"/>
    <property type="match status" value="1"/>
</dbReference>
<dbReference type="PANTHER" id="PTHR36529:SF1">
    <property type="entry name" value="GLYCOSYLTRANSFERASE"/>
    <property type="match status" value="1"/>
</dbReference>
<dbReference type="EMBL" id="CP037423">
    <property type="protein sequence ID" value="QDV46651.1"/>
    <property type="molecule type" value="Genomic_DNA"/>
</dbReference>
<protein>
    <submittedName>
        <fullName evidence="1">2-phospho-L-lactate guanylyltransferase</fullName>
        <ecNumber evidence="1">2.7.7.68</ecNumber>
    </submittedName>
</protein>
<evidence type="ECO:0000313" key="1">
    <source>
        <dbReference type="EMBL" id="QDV46651.1"/>
    </source>
</evidence>
<dbReference type="InterPro" id="IPR029044">
    <property type="entry name" value="Nucleotide-diphossugar_trans"/>
</dbReference>
<reference evidence="1 2" key="1">
    <citation type="submission" date="2019-03" db="EMBL/GenBank/DDBJ databases">
        <title>Deep-cultivation of Planctomycetes and their phenomic and genomic characterization uncovers novel biology.</title>
        <authorList>
            <person name="Wiegand S."/>
            <person name="Jogler M."/>
            <person name="Boedeker C."/>
            <person name="Pinto D."/>
            <person name="Vollmers J."/>
            <person name="Rivas-Marin E."/>
            <person name="Kohn T."/>
            <person name="Peeters S.H."/>
            <person name="Heuer A."/>
            <person name="Rast P."/>
            <person name="Oberbeckmann S."/>
            <person name="Bunk B."/>
            <person name="Jeske O."/>
            <person name="Meyerdierks A."/>
            <person name="Storesund J.E."/>
            <person name="Kallscheuer N."/>
            <person name="Luecker S."/>
            <person name="Lage O.M."/>
            <person name="Pohl T."/>
            <person name="Merkel B.J."/>
            <person name="Hornburger P."/>
            <person name="Mueller R.-W."/>
            <person name="Bruemmer F."/>
            <person name="Labrenz M."/>
            <person name="Spormann A.M."/>
            <person name="Op den Camp H."/>
            <person name="Overmann J."/>
            <person name="Amann R."/>
            <person name="Jetten M.S.M."/>
            <person name="Mascher T."/>
            <person name="Medema M.H."/>
            <person name="Devos D.P."/>
            <person name="Kaster A.-K."/>
            <person name="Ovreas L."/>
            <person name="Rohde M."/>
            <person name="Galperin M.Y."/>
            <person name="Jogler C."/>
        </authorList>
    </citation>
    <scope>NUCLEOTIDE SEQUENCE [LARGE SCALE GENOMIC DNA]</scope>
    <source>
        <strain evidence="1 2">Enr13</strain>
    </source>
</reference>
<dbReference type="NCBIfam" id="TIGR04282">
    <property type="entry name" value="glyco_like_cofC"/>
    <property type="match status" value="1"/>
</dbReference>
<name>A0A518I0L6_9BACT</name>
<dbReference type="EC" id="2.7.7.68" evidence="1"/>
<dbReference type="KEGG" id="snep:Enr13x_65600"/>
<evidence type="ECO:0000313" key="2">
    <source>
        <dbReference type="Proteomes" id="UP000319004"/>
    </source>
</evidence>
<organism evidence="1 2">
    <name type="scientific">Stieleria neptunia</name>
    <dbReference type="NCBI Taxonomy" id="2527979"/>
    <lineage>
        <taxon>Bacteria</taxon>
        <taxon>Pseudomonadati</taxon>
        <taxon>Planctomycetota</taxon>
        <taxon>Planctomycetia</taxon>
        <taxon>Pirellulales</taxon>
        <taxon>Pirellulaceae</taxon>
        <taxon>Stieleria</taxon>
    </lineage>
</organism>
<gene>
    <name evidence="1" type="primary">cofC</name>
    <name evidence="1" type="ORF">Enr13x_65600</name>
</gene>
<dbReference type="InterPro" id="IPR018641">
    <property type="entry name" value="Trfase_1_rSAM/seldom-assoc"/>
</dbReference>